<dbReference type="AlphaFoldDB" id="E9HZH2"/>
<feature type="non-terminal residue" evidence="2">
    <location>
        <position position="1"/>
    </location>
</feature>
<name>E9HZH2_DAPPU</name>
<dbReference type="Proteomes" id="UP000000305">
    <property type="component" value="Unassembled WGS sequence"/>
</dbReference>
<evidence type="ECO:0000313" key="2">
    <source>
        <dbReference type="EMBL" id="EFX62858.1"/>
    </source>
</evidence>
<dbReference type="KEGG" id="dpx:DAPPUDRAFT_269575"/>
<keyword evidence="3" id="KW-1185">Reference proteome</keyword>
<evidence type="ECO:0000313" key="3">
    <source>
        <dbReference type="Proteomes" id="UP000000305"/>
    </source>
</evidence>
<gene>
    <name evidence="2" type="ORF">DAPPUDRAFT_269575</name>
</gene>
<sequence length="52" mass="5788">MKNQKNQKNQKMKQIQVPVHDDPQQNEPVEEPENANDAPPAGVQLPVEGTQA</sequence>
<dbReference type="EMBL" id="GL733339">
    <property type="protein sequence ID" value="EFX62858.1"/>
    <property type="molecule type" value="Genomic_DNA"/>
</dbReference>
<reference evidence="2 3" key="1">
    <citation type="journal article" date="2011" name="Science">
        <title>The ecoresponsive genome of Daphnia pulex.</title>
        <authorList>
            <person name="Colbourne J.K."/>
            <person name="Pfrender M.E."/>
            <person name="Gilbert D."/>
            <person name="Thomas W.K."/>
            <person name="Tucker A."/>
            <person name="Oakley T.H."/>
            <person name="Tokishita S."/>
            <person name="Aerts A."/>
            <person name="Arnold G.J."/>
            <person name="Basu M.K."/>
            <person name="Bauer D.J."/>
            <person name="Caceres C.E."/>
            <person name="Carmel L."/>
            <person name="Casola C."/>
            <person name="Choi J.H."/>
            <person name="Detter J.C."/>
            <person name="Dong Q."/>
            <person name="Dusheyko S."/>
            <person name="Eads B.D."/>
            <person name="Frohlich T."/>
            <person name="Geiler-Samerotte K.A."/>
            <person name="Gerlach D."/>
            <person name="Hatcher P."/>
            <person name="Jogdeo S."/>
            <person name="Krijgsveld J."/>
            <person name="Kriventseva E.V."/>
            <person name="Kultz D."/>
            <person name="Laforsch C."/>
            <person name="Lindquist E."/>
            <person name="Lopez J."/>
            <person name="Manak J.R."/>
            <person name="Muller J."/>
            <person name="Pangilinan J."/>
            <person name="Patwardhan R.P."/>
            <person name="Pitluck S."/>
            <person name="Pritham E.J."/>
            <person name="Rechtsteiner A."/>
            <person name="Rho M."/>
            <person name="Rogozin I.B."/>
            <person name="Sakarya O."/>
            <person name="Salamov A."/>
            <person name="Schaack S."/>
            <person name="Shapiro H."/>
            <person name="Shiga Y."/>
            <person name="Skalitzky C."/>
            <person name="Smith Z."/>
            <person name="Souvorov A."/>
            <person name="Sung W."/>
            <person name="Tang Z."/>
            <person name="Tsuchiya D."/>
            <person name="Tu H."/>
            <person name="Vos H."/>
            <person name="Wang M."/>
            <person name="Wolf Y.I."/>
            <person name="Yamagata H."/>
            <person name="Yamada T."/>
            <person name="Ye Y."/>
            <person name="Shaw J.R."/>
            <person name="Andrews J."/>
            <person name="Crease T.J."/>
            <person name="Tang H."/>
            <person name="Lucas S.M."/>
            <person name="Robertson H.M."/>
            <person name="Bork P."/>
            <person name="Koonin E.V."/>
            <person name="Zdobnov E.M."/>
            <person name="Grigoriev I.V."/>
            <person name="Lynch M."/>
            <person name="Boore J.L."/>
        </authorList>
    </citation>
    <scope>NUCLEOTIDE SEQUENCE [LARGE SCALE GENOMIC DNA]</scope>
</reference>
<dbReference type="InParanoid" id="E9HZH2"/>
<accession>E9HZH2</accession>
<evidence type="ECO:0000256" key="1">
    <source>
        <dbReference type="SAM" id="MobiDB-lite"/>
    </source>
</evidence>
<protein>
    <submittedName>
        <fullName evidence="2">Uncharacterized protein</fullName>
    </submittedName>
</protein>
<feature type="region of interest" description="Disordered" evidence="1">
    <location>
        <begin position="1"/>
        <end position="52"/>
    </location>
</feature>
<feature type="compositionally biased region" description="Low complexity" evidence="1">
    <location>
        <begin position="1"/>
        <end position="16"/>
    </location>
</feature>
<dbReference type="HOGENOM" id="CLU_3112354_0_0_1"/>
<proteinExistence type="predicted"/>
<organism evidence="2 3">
    <name type="scientific">Daphnia pulex</name>
    <name type="common">Water flea</name>
    <dbReference type="NCBI Taxonomy" id="6669"/>
    <lineage>
        <taxon>Eukaryota</taxon>
        <taxon>Metazoa</taxon>
        <taxon>Ecdysozoa</taxon>
        <taxon>Arthropoda</taxon>
        <taxon>Crustacea</taxon>
        <taxon>Branchiopoda</taxon>
        <taxon>Diplostraca</taxon>
        <taxon>Cladocera</taxon>
        <taxon>Anomopoda</taxon>
        <taxon>Daphniidae</taxon>
        <taxon>Daphnia</taxon>
    </lineage>
</organism>